<comment type="similarity">
    <text evidence="2">Belongs to the major facilitator superfamily. Sugar transporter (TC 2.A.1.1) family.</text>
</comment>
<feature type="transmembrane region" description="Helical" evidence="6">
    <location>
        <begin position="385"/>
        <end position="405"/>
    </location>
</feature>
<feature type="domain" description="Major facilitator superfamily (MFS) profile" evidence="7">
    <location>
        <begin position="75"/>
        <end position="537"/>
    </location>
</feature>
<gene>
    <name evidence="8" type="ORF">DB88DRAFT_530914</name>
</gene>
<reference evidence="8" key="1">
    <citation type="submission" date="2023-02" db="EMBL/GenBank/DDBJ databases">
        <title>Identification and recombinant expression of a fungal hydrolase from Papiliotrema laurentii that hydrolyzes apple cutin and clears colloidal polyester polyurethane.</title>
        <authorList>
            <consortium name="DOE Joint Genome Institute"/>
            <person name="Roman V.A."/>
            <person name="Bojanowski C."/>
            <person name="Crable B.R."/>
            <person name="Wagner D.N."/>
            <person name="Hung C.S."/>
            <person name="Nadeau L.J."/>
            <person name="Schratz L."/>
            <person name="Haridas S."/>
            <person name="Pangilinan J."/>
            <person name="Lipzen A."/>
            <person name="Na H."/>
            <person name="Yan M."/>
            <person name="Ng V."/>
            <person name="Grigoriev I.V."/>
            <person name="Spatafora J.W."/>
            <person name="Barlow D."/>
            <person name="Biffinger J."/>
            <person name="Kelley-Loughnane N."/>
            <person name="Varaljay V.A."/>
            <person name="Crookes-Goodson W.J."/>
        </authorList>
    </citation>
    <scope>NUCLEOTIDE SEQUENCE</scope>
    <source>
        <strain evidence="8">5307AH</strain>
    </source>
</reference>
<feature type="transmembrane region" description="Helical" evidence="6">
    <location>
        <begin position="121"/>
        <end position="143"/>
    </location>
</feature>
<protein>
    <submittedName>
        <fullName evidence="8">General substrate transporter</fullName>
    </submittedName>
</protein>
<feature type="transmembrane region" description="Helical" evidence="6">
    <location>
        <begin position="255"/>
        <end position="278"/>
    </location>
</feature>
<evidence type="ECO:0000256" key="3">
    <source>
        <dbReference type="ARBA" id="ARBA00022692"/>
    </source>
</evidence>
<dbReference type="EMBL" id="JAODAN010000007">
    <property type="protein sequence ID" value="KAK1923330.1"/>
    <property type="molecule type" value="Genomic_DNA"/>
</dbReference>
<name>A0AAD9CXA1_PAPLA</name>
<feature type="transmembrane region" description="Helical" evidence="6">
    <location>
        <begin position="197"/>
        <end position="216"/>
    </location>
</feature>
<feature type="transmembrane region" description="Helical" evidence="6">
    <location>
        <begin position="223"/>
        <end position="243"/>
    </location>
</feature>
<evidence type="ECO:0000313" key="9">
    <source>
        <dbReference type="Proteomes" id="UP001182556"/>
    </source>
</evidence>
<organism evidence="8 9">
    <name type="scientific">Papiliotrema laurentii</name>
    <name type="common">Cryptococcus laurentii</name>
    <dbReference type="NCBI Taxonomy" id="5418"/>
    <lineage>
        <taxon>Eukaryota</taxon>
        <taxon>Fungi</taxon>
        <taxon>Dikarya</taxon>
        <taxon>Basidiomycota</taxon>
        <taxon>Agaricomycotina</taxon>
        <taxon>Tremellomycetes</taxon>
        <taxon>Tremellales</taxon>
        <taxon>Rhynchogastremaceae</taxon>
        <taxon>Papiliotrema</taxon>
    </lineage>
</organism>
<dbReference type="InterPro" id="IPR005829">
    <property type="entry name" value="Sugar_transporter_CS"/>
</dbReference>
<keyword evidence="5 6" id="KW-0472">Membrane</keyword>
<evidence type="ECO:0000256" key="5">
    <source>
        <dbReference type="ARBA" id="ARBA00023136"/>
    </source>
</evidence>
<dbReference type="SUPFAM" id="SSF103473">
    <property type="entry name" value="MFS general substrate transporter"/>
    <property type="match status" value="1"/>
</dbReference>
<keyword evidence="3 6" id="KW-0812">Transmembrane</keyword>
<evidence type="ECO:0000313" key="8">
    <source>
        <dbReference type="EMBL" id="KAK1923330.1"/>
    </source>
</evidence>
<dbReference type="GO" id="GO:0005351">
    <property type="term" value="F:carbohydrate:proton symporter activity"/>
    <property type="evidence" value="ECO:0007669"/>
    <property type="project" value="TreeGrafter"/>
</dbReference>
<sequence>MAPSENDYETKHDLDHVESVDKAVAPGQAHVSPTLAAMPMAPSAELLAKAVALAEQEKHLPHRDAFKADKLAVVFCLAYISAAIGQGFDNGAANISVNMPSFLIRFGAFNPTTKSLYMPSLWLGLWNAMTSLGNAAGSFMTGGLTDRFGYRNTQLAACAFSVAVIFLQVFASNRIMVLMGKLLNGIASGRGKASADYQPMGLFVAISAGYISEVLGARTRSTAMSLLAASPIVGIIAGIAIGSDAKIIGNVASEWGSWRLILALQWVFPTIALGLVWISPESPTQLVKQGRPEQALDSLRRLRPSESDETALVRLAGAQLAVAASIDEAKSQSDSYVECFKGVDLRRTLIVIVVLCGPQWAGVSFLSNGLYFLNQTGIDFSIVSNISLGFLGLGAVFCVSGAFFLEKIGRRALILYGCLVHISVLVLVGGLHYVNSKSGKIVTAILFNMAVPIAQFATASPCYALSIELSSVRLRSKTQSLGFGAYYIIGWVFLFAVPYMFQQAPAGAGWGTRTCWLFAGLTLVFVVFAYFFVPETKNRSYTDIDELYHRGVPARKFRQTEVNAERSATE</sequence>
<dbReference type="InterPro" id="IPR005828">
    <property type="entry name" value="MFS_sugar_transport-like"/>
</dbReference>
<evidence type="ECO:0000259" key="7">
    <source>
        <dbReference type="PROSITE" id="PS50850"/>
    </source>
</evidence>
<evidence type="ECO:0000256" key="6">
    <source>
        <dbReference type="SAM" id="Phobius"/>
    </source>
</evidence>
<dbReference type="PANTHER" id="PTHR48022">
    <property type="entry name" value="PLASTIDIC GLUCOSE TRANSPORTER 4"/>
    <property type="match status" value="1"/>
</dbReference>
<proteinExistence type="inferred from homology"/>
<keyword evidence="9" id="KW-1185">Reference proteome</keyword>
<evidence type="ECO:0000256" key="4">
    <source>
        <dbReference type="ARBA" id="ARBA00022989"/>
    </source>
</evidence>
<dbReference type="Pfam" id="PF00083">
    <property type="entry name" value="Sugar_tr"/>
    <property type="match status" value="1"/>
</dbReference>
<keyword evidence="4 6" id="KW-1133">Transmembrane helix</keyword>
<dbReference type="PANTHER" id="PTHR48022:SF33">
    <property type="entry name" value="SUGAR PERMEASE, PUTATIVE (AFU_ORTHOLOGUE AFUA_6G12040)-RELATED"/>
    <property type="match status" value="1"/>
</dbReference>
<dbReference type="InterPro" id="IPR036259">
    <property type="entry name" value="MFS_trans_sf"/>
</dbReference>
<dbReference type="InterPro" id="IPR020846">
    <property type="entry name" value="MFS_dom"/>
</dbReference>
<dbReference type="Proteomes" id="UP001182556">
    <property type="component" value="Unassembled WGS sequence"/>
</dbReference>
<accession>A0AAD9CXA1</accession>
<comment type="subcellular location">
    <subcellularLocation>
        <location evidence="1">Membrane</location>
        <topology evidence="1">Multi-pass membrane protein</topology>
    </subcellularLocation>
</comment>
<feature type="transmembrane region" description="Helical" evidence="6">
    <location>
        <begin position="155"/>
        <end position="177"/>
    </location>
</feature>
<dbReference type="PROSITE" id="PS50850">
    <property type="entry name" value="MFS"/>
    <property type="match status" value="1"/>
</dbReference>
<evidence type="ECO:0000256" key="1">
    <source>
        <dbReference type="ARBA" id="ARBA00004141"/>
    </source>
</evidence>
<feature type="transmembrane region" description="Helical" evidence="6">
    <location>
        <begin position="445"/>
        <end position="469"/>
    </location>
</feature>
<feature type="transmembrane region" description="Helical" evidence="6">
    <location>
        <begin position="412"/>
        <end position="433"/>
    </location>
</feature>
<dbReference type="AlphaFoldDB" id="A0AAD9CXA1"/>
<dbReference type="GO" id="GO:0016020">
    <property type="term" value="C:membrane"/>
    <property type="evidence" value="ECO:0007669"/>
    <property type="project" value="UniProtKB-SubCell"/>
</dbReference>
<feature type="transmembrane region" description="Helical" evidence="6">
    <location>
        <begin position="71"/>
        <end position="88"/>
    </location>
</feature>
<dbReference type="PROSITE" id="PS00216">
    <property type="entry name" value="SUGAR_TRANSPORT_1"/>
    <property type="match status" value="1"/>
</dbReference>
<feature type="transmembrane region" description="Helical" evidence="6">
    <location>
        <begin position="481"/>
        <end position="501"/>
    </location>
</feature>
<dbReference type="InterPro" id="IPR050360">
    <property type="entry name" value="MFS_Sugar_Transporters"/>
</dbReference>
<feature type="transmembrane region" description="Helical" evidence="6">
    <location>
        <begin position="349"/>
        <end position="373"/>
    </location>
</feature>
<comment type="caution">
    <text evidence="8">The sequence shown here is derived from an EMBL/GenBank/DDBJ whole genome shotgun (WGS) entry which is preliminary data.</text>
</comment>
<evidence type="ECO:0000256" key="2">
    <source>
        <dbReference type="ARBA" id="ARBA00010992"/>
    </source>
</evidence>
<dbReference type="Gene3D" id="1.20.1250.20">
    <property type="entry name" value="MFS general substrate transporter like domains"/>
    <property type="match status" value="1"/>
</dbReference>
<feature type="transmembrane region" description="Helical" evidence="6">
    <location>
        <begin position="516"/>
        <end position="533"/>
    </location>
</feature>